<dbReference type="SMART" id="SM00347">
    <property type="entry name" value="HTH_MARR"/>
    <property type="match status" value="1"/>
</dbReference>
<evidence type="ECO:0000313" key="6">
    <source>
        <dbReference type="Proteomes" id="UP001156974"/>
    </source>
</evidence>
<keyword evidence="3" id="KW-0804">Transcription</keyword>
<dbReference type="PANTHER" id="PTHR42756">
    <property type="entry name" value="TRANSCRIPTIONAL REGULATOR, MARR"/>
    <property type="match status" value="1"/>
</dbReference>
<protein>
    <submittedName>
        <fullName evidence="5">MarR family transcriptional regulator</fullName>
    </submittedName>
</protein>
<dbReference type="Pfam" id="PF01047">
    <property type="entry name" value="MarR"/>
    <property type="match status" value="1"/>
</dbReference>
<dbReference type="InterPro" id="IPR036388">
    <property type="entry name" value="WH-like_DNA-bd_sf"/>
</dbReference>
<dbReference type="Proteomes" id="UP001156974">
    <property type="component" value="Unassembled WGS sequence"/>
</dbReference>
<dbReference type="SUPFAM" id="SSF46785">
    <property type="entry name" value="Winged helix' DNA-binding domain"/>
    <property type="match status" value="1"/>
</dbReference>
<keyword evidence="6" id="KW-1185">Reference proteome</keyword>
<accession>A0ABT6TXR6</accession>
<evidence type="ECO:0000256" key="3">
    <source>
        <dbReference type="ARBA" id="ARBA00023163"/>
    </source>
</evidence>
<keyword evidence="1" id="KW-0805">Transcription regulation</keyword>
<comment type="caution">
    <text evidence="5">The sequence shown here is derived from an EMBL/GenBank/DDBJ whole genome shotgun (WGS) entry which is preliminary data.</text>
</comment>
<dbReference type="InterPro" id="IPR000835">
    <property type="entry name" value="HTH_MarR-typ"/>
</dbReference>
<dbReference type="PANTHER" id="PTHR42756:SF1">
    <property type="entry name" value="TRANSCRIPTIONAL REPRESSOR OF EMRAB OPERON"/>
    <property type="match status" value="1"/>
</dbReference>
<gene>
    <name evidence="5" type="ORF">MKZ47_03545</name>
</gene>
<feature type="domain" description="HTH marR-type" evidence="4">
    <location>
        <begin position="16"/>
        <end position="155"/>
    </location>
</feature>
<name>A0ABT6TXR6_9GAMM</name>
<dbReference type="PRINTS" id="PR00598">
    <property type="entry name" value="HTHMARR"/>
</dbReference>
<dbReference type="RefSeq" id="WP_220094649.1">
    <property type="nucleotide sequence ID" value="NZ_JAKUMG010000001.1"/>
</dbReference>
<dbReference type="InterPro" id="IPR036390">
    <property type="entry name" value="WH_DNA-bd_sf"/>
</dbReference>
<dbReference type="Gene3D" id="1.10.10.10">
    <property type="entry name" value="Winged helix-like DNA-binding domain superfamily/Winged helix DNA-binding domain"/>
    <property type="match status" value="1"/>
</dbReference>
<proteinExistence type="predicted"/>
<dbReference type="EMBL" id="JAKUMG010000001">
    <property type="protein sequence ID" value="MDI4668181.1"/>
    <property type="molecule type" value="Genomic_DNA"/>
</dbReference>
<sequence>MENNKHQAEVPLTVSMGHLTGLASRLFNRLLTSRFKQAGINITAEQWGVILTLKQYGSISQSQICDILYLEKSSVSRSVEVLEKNGWIMRVKSETDSRTKLVNLTEQSLDVVSECTKIAQGVLDDSQNHIDLKGLNESQELLVKVVSNLRSLLKS</sequence>
<evidence type="ECO:0000256" key="2">
    <source>
        <dbReference type="ARBA" id="ARBA00023125"/>
    </source>
</evidence>
<evidence type="ECO:0000259" key="4">
    <source>
        <dbReference type="PROSITE" id="PS50995"/>
    </source>
</evidence>
<organism evidence="5 6">
    <name type="scientific">Pseudoalteromonas shioyasakiensis</name>
    <dbReference type="NCBI Taxonomy" id="1190813"/>
    <lineage>
        <taxon>Bacteria</taxon>
        <taxon>Pseudomonadati</taxon>
        <taxon>Pseudomonadota</taxon>
        <taxon>Gammaproteobacteria</taxon>
        <taxon>Alteromonadales</taxon>
        <taxon>Pseudoalteromonadaceae</taxon>
        <taxon>Pseudoalteromonas</taxon>
    </lineage>
</organism>
<dbReference type="PROSITE" id="PS50995">
    <property type="entry name" value="HTH_MARR_2"/>
    <property type="match status" value="1"/>
</dbReference>
<evidence type="ECO:0000313" key="5">
    <source>
        <dbReference type="EMBL" id="MDI4668181.1"/>
    </source>
</evidence>
<reference evidence="5 6" key="1">
    <citation type="submission" date="2022-02" db="EMBL/GenBank/DDBJ databases">
        <title>Genome analysis of Beneficial Microorganisms for Coral consortium from Pocillopora damicornis.</title>
        <authorList>
            <person name="Rosado P.M."/>
            <person name="Cardoso P.M."/>
            <person name="Rosado J.G."/>
            <person name="Schultz J."/>
            <person name="Rocha U."/>
            <person name="Costa T.K."/>
            <person name="Peixoto R.S."/>
        </authorList>
    </citation>
    <scope>NUCLEOTIDE SEQUENCE [LARGE SCALE GENOMIC DNA]</scope>
    <source>
        <strain evidence="5 6">BMC5</strain>
    </source>
</reference>
<evidence type="ECO:0000256" key="1">
    <source>
        <dbReference type="ARBA" id="ARBA00023015"/>
    </source>
</evidence>
<keyword evidence="2" id="KW-0238">DNA-binding</keyword>